<comment type="caution">
    <text evidence="7">The sequence shown here is derived from an EMBL/GenBank/DDBJ whole genome shotgun (WGS) entry which is preliminary data.</text>
</comment>
<evidence type="ECO:0000313" key="7">
    <source>
        <dbReference type="EMBL" id="OIP65292.1"/>
    </source>
</evidence>
<evidence type="ECO:0000256" key="2">
    <source>
        <dbReference type="ARBA" id="ARBA00022481"/>
    </source>
</evidence>
<accession>A0A1J5FYW1</accession>
<dbReference type="InterPro" id="IPR012902">
    <property type="entry name" value="N_methyl_site"/>
</dbReference>
<dbReference type="InterPro" id="IPR045584">
    <property type="entry name" value="Pilin-like"/>
</dbReference>
<gene>
    <name evidence="7" type="ORF">AUK15_02135</name>
</gene>
<dbReference type="PANTHER" id="PTHR30093:SF44">
    <property type="entry name" value="TYPE II SECRETION SYSTEM CORE PROTEIN G"/>
    <property type="match status" value="1"/>
</dbReference>
<dbReference type="NCBIfam" id="TIGR02532">
    <property type="entry name" value="IV_pilin_GFxxxE"/>
    <property type="match status" value="1"/>
</dbReference>
<reference evidence="7 8" key="1">
    <citation type="journal article" date="2016" name="Environ. Microbiol.">
        <title>Genomic resolution of a cold subsurface aquifer community provides metabolic insights for novel microbes adapted to high CO concentrations.</title>
        <authorList>
            <person name="Probst A.J."/>
            <person name="Castelle C.J."/>
            <person name="Singh A."/>
            <person name="Brown C.T."/>
            <person name="Anantharaman K."/>
            <person name="Sharon I."/>
            <person name="Hug L.A."/>
            <person name="Burstein D."/>
            <person name="Emerson J.B."/>
            <person name="Thomas B.C."/>
            <person name="Banfield J.F."/>
        </authorList>
    </citation>
    <scope>NUCLEOTIDE SEQUENCE [LARGE SCALE GENOMIC DNA]</scope>
    <source>
        <strain evidence="7">CG2_30_43_9</strain>
    </source>
</reference>
<dbReference type="Pfam" id="PF07963">
    <property type="entry name" value="N_methyl"/>
    <property type="match status" value="1"/>
</dbReference>
<evidence type="ECO:0000256" key="1">
    <source>
        <dbReference type="ARBA" id="ARBA00004167"/>
    </source>
</evidence>
<evidence type="ECO:0000313" key="8">
    <source>
        <dbReference type="Proteomes" id="UP000182059"/>
    </source>
</evidence>
<dbReference type="GO" id="GO:0016020">
    <property type="term" value="C:membrane"/>
    <property type="evidence" value="ECO:0007669"/>
    <property type="project" value="UniProtKB-SubCell"/>
</dbReference>
<dbReference type="AlphaFoldDB" id="A0A1J5FYW1"/>
<keyword evidence="3 6" id="KW-0812">Transmembrane</keyword>
<proteinExistence type="predicted"/>
<dbReference type="EMBL" id="MNYX01000052">
    <property type="protein sequence ID" value="OIP65292.1"/>
    <property type="molecule type" value="Genomic_DNA"/>
</dbReference>
<keyword evidence="4 6" id="KW-1133">Transmembrane helix</keyword>
<dbReference type="GO" id="GO:0015628">
    <property type="term" value="P:protein secretion by the type II secretion system"/>
    <property type="evidence" value="ECO:0007669"/>
    <property type="project" value="InterPro"/>
</dbReference>
<evidence type="ECO:0000256" key="4">
    <source>
        <dbReference type="ARBA" id="ARBA00022989"/>
    </source>
</evidence>
<evidence type="ECO:0000256" key="3">
    <source>
        <dbReference type="ARBA" id="ARBA00022692"/>
    </source>
</evidence>
<feature type="transmembrane region" description="Helical" evidence="6">
    <location>
        <begin position="6"/>
        <end position="29"/>
    </location>
</feature>
<dbReference type="Proteomes" id="UP000182059">
    <property type="component" value="Unassembled WGS sequence"/>
</dbReference>
<organism evidence="7 8">
    <name type="scientific">Candidatus Nomurabacteria bacterium CG2_30_43_9</name>
    <dbReference type="NCBI Taxonomy" id="1805283"/>
    <lineage>
        <taxon>Bacteria</taxon>
        <taxon>Candidatus Nomuraibacteriota</taxon>
    </lineage>
</organism>
<dbReference type="InterPro" id="IPR002416">
    <property type="entry name" value="T2SS_protein-GspH"/>
</dbReference>
<dbReference type="Gene3D" id="3.30.700.10">
    <property type="entry name" value="Glycoprotein, Type 4 Pilin"/>
    <property type="match status" value="1"/>
</dbReference>
<dbReference type="GO" id="GO:0015627">
    <property type="term" value="C:type II protein secretion system complex"/>
    <property type="evidence" value="ECO:0007669"/>
    <property type="project" value="InterPro"/>
</dbReference>
<evidence type="ECO:0008006" key="9">
    <source>
        <dbReference type="Google" id="ProtNLM"/>
    </source>
</evidence>
<protein>
    <recommendedName>
        <fullName evidence="9">Prepilin-type N-terminal cleavage/methylation domain-containing protein</fullName>
    </recommendedName>
</protein>
<name>A0A1J5FYW1_9BACT</name>
<sequence length="152" mass="15126">MKQKGFTLIELLVVIAIIGILASVVLASLNSARGKGANAAIKANLANIRAQAELVYDGRTPNGYGTAANARSCTSPTASSLFATTLPDTAVINKAVNAAITASGGASFCGSTTSAWVVSVQLKVADGANTYWCVDSTGASTGKAAVATGVAC</sequence>
<keyword evidence="5 6" id="KW-0472">Membrane</keyword>
<evidence type="ECO:0000256" key="6">
    <source>
        <dbReference type="SAM" id="Phobius"/>
    </source>
</evidence>
<dbReference type="PANTHER" id="PTHR30093">
    <property type="entry name" value="GENERAL SECRETION PATHWAY PROTEIN G"/>
    <property type="match status" value="1"/>
</dbReference>
<dbReference type="SUPFAM" id="SSF54523">
    <property type="entry name" value="Pili subunits"/>
    <property type="match status" value="1"/>
</dbReference>
<dbReference type="PROSITE" id="PS00409">
    <property type="entry name" value="PROKAR_NTER_METHYL"/>
    <property type="match status" value="1"/>
</dbReference>
<evidence type="ECO:0000256" key="5">
    <source>
        <dbReference type="ARBA" id="ARBA00023136"/>
    </source>
</evidence>
<comment type="subcellular location">
    <subcellularLocation>
        <location evidence="1">Membrane</location>
        <topology evidence="1">Single-pass membrane protein</topology>
    </subcellularLocation>
</comment>
<keyword evidence="2" id="KW-0488">Methylation</keyword>
<dbReference type="PRINTS" id="PR00885">
    <property type="entry name" value="BCTERIALGSPH"/>
</dbReference>